<gene>
    <name evidence="1" type="ORF">MNBD_BACTEROID03-2667</name>
</gene>
<protein>
    <submittedName>
        <fullName evidence="1">Uncharacterized protein</fullName>
    </submittedName>
</protein>
<dbReference type="AlphaFoldDB" id="A0A3B0TUB8"/>
<name>A0A3B0TUB8_9ZZZZ</name>
<dbReference type="EMBL" id="UOEL01000028">
    <property type="protein sequence ID" value="VAW10656.1"/>
    <property type="molecule type" value="Genomic_DNA"/>
</dbReference>
<evidence type="ECO:0000313" key="1">
    <source>
        <dbReference type="EMBL" id="VAW10656.1"/>
    </source>
</evidence>
<sequence length="96" mass="11256">MKDKIIEFKTNFKATTVAQCLLFIELEYYSTILVKHIDLVERRLLKGETIPHSEKIFSLVEPRTKWINKGKAGVIAELGEKHLIVTDQHHFWYTTN</sequence>
<organism evidence="1">
    <name type="scientific">hydrothermal vent metagenome</name>
    <dbReference type="NCBI Taxonomy" id="652676"/>
    <lineage>
        <taxon>unclassified sequences</taxon>
        <taxon>metagenomes</taxon>
        <taxon>ecological metagenomes</taxon>
    </lineage>
</organism>
<proteinExistence type="predicted"/>
<reference evidence="1" key="1">
    <citation type="submission" date="2018-06" db="EMBL/GenBank/DDBJ databases">
        <authorList>
            <person name="Zhirakovskaya E."/>
        </authorList>
    </citation>
    <scope>NUCLEOTIDE SEQUENCE</scope>
</reference>
<accession>A0A3B0TUB8</accession>